<proteinExistence type="predicted"/>
<sequence>MDINTGVSGDLVAASVVIAANLVWIRNPTAATVEAPGHRHGRDVLNLIQLAAAGQLLIRLRSIRLGTVTEAMTYAGQMD</sequence>
<evidence type="ECO:0000313" key="2">
    <source>
        <dbReference type="Proteomes" id="UP001317870"/>
    </source>
</evidence>
<keyword evidence="2" id="KW-1185">Reference proteome</keyword>
<protein>
    <submittedName>
        <fullName evidence="1">Uncharacterized protein</fullName>
    </submittedName>
</protein>
<dbReference type="Proteomes" id="UP001317870">
    <property type="component" value="Chromosome"/>
</dbReference>
<gene>
    <name evidence="1" type="ORF">IFM12276_31680</name>
</gene>
<organism evidence="1 2">
    <name type="scientific">Nocardia sputorum</name>
    <dbReference type="NCBI Taxonomy" id="2984338"/>
    <lineage>
        <taxon>Bacteria</taxon>
        <taxon>Bacillati</taxon>
        <taxon>Actinomycetota</taxon>
        <taxon>Actinomycetes</taxon>
        <taxon>Mycobacteriales</taxon>
        <taxon>Nocardiaceae</taxon>
        <taxon>Nocardia</taxon>
    </lineage>
</organism>
<name>A0ABM8CYP8_9NOCA</name>
<accession>A0ABM8CYP8</accession>
<reference evidence="1 2" key="1">
    <citation type="submission" date="2022-11" db="EMBL/GenBank/DDBJ databases">
        <title>Genome Sequencing of Nocardia sp. ON39_IFM12276 and assembly.</title>
        <authorList>
            <person name="Shimojima M."/>
            <person name="Toyokawa M."/>
            <person name="Uesaka K."/>
        </authorList>
    </citation>
    <scope>NUCLEOTIDE SEQUENCE [LARGE SCALE GENOMIC DNA]</scope>
    <source>
        <strain evidence="1 2">IFM 12276</strain>
    </source>
</reference>
<dbReference type="EMBL" id="AP026978">
    <property type="protein sequence ID" value="BDU00140.1"/>
    <property type="molecule type" value="Genomic_DNA"/>
</dbReference>
<evidence type="ECO:0000313" key="1">
    <source>
        <dbReference type="EMBL" id="BDU00140.1"/>
    </source>
</evidence>